<feature type="compositionally biased region" description="Low complexity" evidence="1">
    <location>
        <begin position="29"/>
        <end position="42"/>
    </location>
</feature>
<evidence type="ECO:0000313" key="3">
    <source>
        <dbReference type="Proteomes" id="UP001315278"/>
    </source>
</evidence>
<gene>
    <name evidence="2" type="ORF">JQ615_25960</name>
</gene>
<proteinExistence type="predicted"/>
<dbReference type="EMBL" id="JAFCJH010000031">
    <property type="protein sequence ID" value="MBR0798837.1"/>
    <property type="molecule type" value="Genomic_DNA"/>
</dbReference>
<evidence type="ECO:0000256" key="1">
    <source>
        <dbReference type="SAM" id="MobiDB-lite"/>
    </source>
</evidence>
<evidence type="ECO:0000313" key="2">
    <source>
        <dbReference type="EMBL" id="MBR0798837.1"/>
    </source>
</evidence>
<name>A0ABS5FPY0_9BRAD</name>
<reference evidence="3" key="1">
    <citation type="journal article" date="2021" name="ISME J.">
        <title>Evolutionary origin and ecological implication of a unique nif island in free-living Bradyrhizobium lineages.</title>
        <authorList>
            <person name="Tao J."/>
        </authorList>
    </citation>
    <scope>NUCLEOTIDE SEQUENCE [LARGE SCALE GENOMIC DNA]</scope>
    <source>
        <strain evidence="3">SZCCT0434</strain>
    </source>
</reference>
<keyword evidence="3" id="KW-1185">Reference proteome</keyword>
<protein>
    <submittedName>
        <fullName evidence="2">Uncharacterized protein</fullName>
    </submittedName>
</protein>
<comment type="caution">
    <text evidence="2">The sequence shown here is derived from an EMBL/GenBank/DDBJ whole genome shotgun (WGS) entry which is preliminary data.</text>
</comment>
<accession>A0ABS5FPY0</accession>
<feature type="region of interest" description="Disordered" evidence="1">
    <location>
        <begin position="17"/>
        <end position="75"/>
    </location>
</feature>
<sequence>MSQSDPTDNALAAIASILDQTTTPPEPARVPAVAEDPPAAVALPPPLPDEIESKESEPEPIESIRPIEANGYTKVGPGPMAALRFRWTVREEDGRFFVDETVGEGSPPLVNGPMDRGAAIKFVDDREAAAQERFEHFRNEMINRRVIADYAPRHSDEG</sequence>
<dbReference type="Proteomes" id="UP001315278">
    <property type="component" value="Unassembled WGS sequence"/>
</dbReference>
<dbReference type="RefSeq" id="WP_212493939.1">
    <property type="nucleotide sequence ID" value="NZ_JAFCJH010000031.1"/>
</dbReference>
<organism evidence="2 3">
    <name type="scientific">Bradyrhizobium jicamae</name>
    <dbReference type="NCBI Taxonomy" id="280332"/>
    <lineage>
        <taxon>Bacteria</taxon>
        <taxon>Pseudomonadati</taxon>
        <taxon>Pseudomonadota</taxon>
        <taxon>Alphaproteobacteria</taxon>
        <taxon>Hyphomicrobiales</taxon>
        <taxon>Nitrobacteraceae</taxon>
        <taxon>Bradyrhizobium</taxon>
    </lineage>
</organism>